<evidence type="ECO:0000313" key="9">
    <source>
        <dbReference type="EMBL" id="KTG14800.1"/>
    </source>
</evidence>
<dbReference type="Proteomes" id="UP000053157">
    <property type="component" value="Unassembled WGS sequence"/>
</dbReference>
<evidence type="ECO:0000259" key="8">
    <source>
        <dbReference type="PROSITE" id="PS51202"/>
    </source>
</evidence>
<gene>
    <name evidence="9" type="ORF">AUR66_02985</name>
</gene>
<dbReference type="NCBIfam" id="NF007034">
    <property type="entry name" value="PRK09496.2-1"/>
    <property type="match status" value="1"/>
</dbReference>
<accession>A0A0W1RMI6</accession>
<evidence type="ECO:0000256" key="3">
    <source>
        <dbReference type="ARBA" id="ARBA00022538"/>
    </source>
</evidence>
<dbReference type="AlphaFoldDB" id="A0A0W1RMI6"/>
<keyword evidence="2" id="KW-0813">Transport</keyword>
<keyword evidence="6" id="KW-0406">Ion transport</keyword>
<evidence type="ECO:0000313" key="10">
    <source>
        <dbReference type="Proteomes" id="UP000053157"/>
    </source>
</evidence>
<dbReference type="Gene3D" id="3.30.70.1450">
    <property type="entry name" value="Regulator of K+ conductance, C-terminal domain"/>
    <property type="match status" value="2"/>
</dbReference>
<dbReference type="PROSITE" id="PS51202">
    <property type="entry name" value="RCK_C"/>
    <property type="match status" value="2"/>
</dbReference>
<evidence type="ECO:0000256" key="6">
    <source>
        <dbReference type="ARBA" id="ARBA00023065"/>
    </source>
</evidence>
<dbReference type="NCBIfam" id="NF007039">
    <property type="entry name" value="PRK09496.3-2"/>
    <property type="match status" value="1"/>
</dbReference>
<dbReference type="NCBIfam" id="NF007031">
    <property type="entry name" value="PRK09496.1-2"/>
    <property type="match status" value="1"/>
</dbReference>
<dbReference type="SUPFAM" id="SSF116726">
    <property type="entry name" value="TrkA C-terminal domain-like"/>
    <property type="match status" value="2"/>
</dbReference>
<evidence type="ECO:0000256" key="2">
    <source>
        <dbReference type="ARBA" id="ARBA00022448"/>
    </source>
</evidence>
<dbReference type="PROSITE" id="PS51201">
    <property type="entry name" value="RCK_N"/>
    <property type="match status" value="2"/>
</dbReference>
<evidence type="ECO:0000256" key="5">
    <source>
        <dbReference type="ARBA" id="ARBA00023027"/>
    </source>
</evidence>
<dbReference type="Gene3D" id="3.40.50.720">
    <property type="entry name" value="NAD(P)-binding Rossmann-like Domain"/>
    <property type="match status" value="2"/>
</dbReference>
<dbReference type="PRINTS" id="PR00335">
    <property type="entry name" value="KUPTAKETRKA"/>
</dbReference>
<organism evidence="9 10">
    <name type="scientific">Haloferax profundi</name>
    <dbReference type="NCBI Taxonomy" id="1544718"/>
    <lineage>
        <taxon>Archaea</taxon>
        <taxon>Methanobacteriati</taxon>
        <taxon>Methanobacteriota</taxon>
        <taxon>Stenosarchaea group</taxon>
        <taxon>Halobacteria</taxon>
        <taxon>Halobacteriales</taxon>
        <taxon>Haloferacaceae</taxon>
        <taxon>Haloferax</taxon>
    </lineage>
</organism>
<dbReference type="InterPro" id="IPR050721">
    <property type="entry name" value="Trk_Ktr_HKT_K-transport"/>
</dbReference>
<evidence type="ECO:0000256" key="1">
    <source>
        <dbReference type="ARBA" id="ARBA00003660"/>
    </source>
</evidence>
<dbReference type="OrthoDB" id="27588at2157"/>
<dbReference type="RefSeq" id="WP_058573313.1">
    <property type="nucleotide sequence ID" value="NZ_LOPV01000550.1"/>
</dbReference>
<keyword evidence="4" id="KW-0630">Potassium</keyword>
<name>A0A0W1RMI6_9EURY</name>
<dbReference type="PANTHER" id="PTHR43833:SF5">
    <property type="entry name" value="TRK SYSTEM POTASSIUM UPTAKE PROTEIN TRKA"/>
    <property type="match status" value="1"/>
</dbReference>
<comment type="function">
    <text evidence="1">Part of a potassium transport system.</text>
</comment>
<evidence type="ECO:0000259" key="7">
    <source>
        <dbReference type="PROSITE" id="PS51201"/>
    </source>
</evidence>
<dbReference type="Pfam" id="PF02254">
    <property type="entry name" value="TrkA_N"/>
    <property type="match status" value="2"/>
</dbReference>
<dbReference type="InterPro" id="IPR036721">
    <property type="entry name" value="RCK_C_sf"/>
</dbReference>
<dbReference type="EMBL" id="LOPV01000550">
    <property type="protein sequence ID" value="KTG14800.1"/>
    <property type="molecule type" value="Genomic_DNA"/>
</dbReference>
<feature type="domain" description="RCK C-terminal" evidence="8">
    <location>
        <begin position="363"/>
        <end position="445"/>
    </location>
</feature>
<feature type="domain" description="RCK N-terminal" evidence="7">
    <location>
        <begin position="1"/>
        <end position="119"/>
    </location>
</feature>
<feature type="domain" description="RCK N-terminal" evidence="7">
    <location>
        <begin position="227"/>
        <end position="344"/>
    </location>
</feature>
<dbReference type="GO" id="GO:0005886">
    <property type="term" value="C:plasma membrane"/>
    <property type="evidence" value="ECO:0007669"/>
    <property type="project" value="InterPro"/>
</dbReference>
<keyword evidence="3" id="KW-0633">Potassium transport</keyword>
<evidence type="ECO:0000256" key="4">
    <source>
        <dbReference type="ARBA" id="ARBA00022958"/>
    </source>
</evidence>
<sequence>MRVVIVGAGEVGSNIAASLADSHDVVVVDVDPDRVEELNYSLDVLAIQGDGAAIETLEEADAGSADLLIASTDHDETNLATCGTSKVLGDAFTIARVKHVGFLRTWERSSGAFGVDFMVCSNLLTAEDIVQIIGLPAAVDVEWFANGLVQMAEFEIDPESHLVGQTVQEADQFDLLTFAAILRNGDVELPRGDSTLDAGDRIVVIGPPERVSQFATTASPNDAANDTENVFVVGGGEIGFQTARLLQERGIKPRLIEEDPDRAREVAETLSDTLVFQFDATDTEALERENFGAADAVVAALESDQENLLVSLLAKRLGVNQTIAVVETGEYRDVFEAVGVDVAVNPRVVTAEEITRITREETTEKLTFIEDDRAEVIEVEVDEKSALAGEMIRESVPRLPKGVVVGAIAREQELVSPRGDTVIEVGDHVVLFVDERVAEEITSSV</sequence>
<dbReference type="GO" id="GO:0015079">
    <property type="term" value="F:potassium ion transmembrane transporter activity"/>
    <property type="evidence" value="ECO:0007669"/>
    <property type="project" value="InterPro"/>
</dbReference>
<proteinExistence type="predicted"/>
<keyword evidence="5" id="KW-0520">NAD</keyword>
<feature type="domain" description="RCK C-terminal" evidence="8">
    <location>
        <begin position="139"/>
        <end position="220"/>
    </location>
</feature>
<dbReference type="PANTHER" id="PTHR43833">
    <property type="entry name" value="POTASSIUM CHANNEL PROTEIN 2-RELATED-RELATED"/>
    <property type="match status" value="1"/>
</dbReference>
<comment type="caution">
    <text evidence="9">The sequence shown here is derived from an EMBL/GenBank/DDBJ whole genome shotgun (WGS) entry which is preliminary data.</text>
</comment>
<reference evidence="9 10" key="1">
    <citation type="submission" date="2015-12" db="EMBL/GenBank/DDBJ databases">
        <title>Haloferax profundi sp. nov. isolated from the Discovery deep brine-seawater interface in the Red Sea.</title>
        <authorList>
            <person name="Zhang G."/>
            <person name="Stingl U."/>
            <person name="Rashid M."/>
        </authorList>
    </citation>
    <scope>NUCLEOTIDE SEQUENCE [LARGE SCALE GENOMIC DNA]</scope>
    <source>
        <strain evidence="9 10">SB29</strain>
    </source>
</reference>
<dbReference type="Pfam" id="PF02080">
    <property type="entry name" value="TrkA_C"/>
    <property type="match status" value="2"/>
</dbReference>
<dbReference type="SUPFAM" id="SSF51735">
    <property type="entry name" value="NAD(P)-binding Rossmann-fold domains"/>
    <property type="match status" value="2"/>
</dbReference>
<keyword evidence="10" id="KW-1185">Reference proteome</keyword>
<dbReference type="InterPro" id="IPR006036">
    <property type="entry name" value="K_uptake_TrkA"/>
</dbReference>
<dbReference type="InterPro" id="IPR003148">
    <property type="entry name" value="RCK_N"/>
</dbReference>
<dbReference type="InterPro" id="IPR036291">
    <property type="entry name" value="NAD(P)-bd_dom_sf"/>
</dbReference>
<protein>
    <submittedName>
        <fullName evidence="9">Potassium transporter TrkA</fullName>
    </submittedName>
</protein>
<dbReference type="InterPro" id="IPR006037">
    <property type="entry name" value="RCK_C"/>
</dbReference>